<reference evidence="2 3" key="1">
    <citation type="submission" date="2016-12" db="EMBL/GenBank/DDBJ databases">
        <title>The draft genome sequence of Actinophytocola xinjiangensis.</title>
        <authorList>
            <person name="Wang W."/>
            <person name="Yuan L."/>
        </authorList>
    </citation>
    <scope>NUCLEOTIDE SEQUENCE [LARGE SCALE GENOMIC DNA]</scope>
    <source>
        <strain evidence="2 3">CGMCC 4.4663</strain>
    </source>
</reference>
<dbReference type="InterPro" id="IPR045770">
    <property type="entry name" value="DUF6223"/>
</dbReference>
<dbReference type="EMBL" id="MSIF01000003">
    <property type="protein sequence ID" value="OLF12368.1"/>
    <property type="molecule type" value="Genomic_DNA"/>
</dbReference>
<comment type="caution">
    <text evidence="2">The sequence shown here is derived from an EMBL/GenBank/DDBJ whole genome shotgun (WGS) entry which is preliminary data.</text>
</comment>
<accession>A0A7Z1AZR7</accession>
<dbReference type="AlphaFoldDB" id="A0A7Z1AZR7"/>
<feature type="transmembrane region" description="Helical" evidence="1">
    <location>
        <begin position="37"/>
        <end position="56"/>
    </location>
</feature>
<evidence type="ECO:0000313" key="3">
    <source>
        <dbReference type="Proteomes" id="UP000185696"/>
    </source>
</evidence>
<feature type="transmembrane region" description="Helical" evidence="1">
    <location>
        <begin position="72"/>
        <end position="92"/>
    </location>
</feature>
<organism evidence="2 3">
    <name type="scientific">Actinophytocola xinjiangensis</name>
    <dbReference type="NCBI Taxonomy" id="485602"/>
    <lineage>
        <taxon>Bacteria</taxon>
        <taxon>Bacillati</taxon>
        <taxon>Actinomycetota</taxon>
        <taxon>Actinomycetes</taxon>
        <taxon>Pseudonocardiales</taxon>
        <taxon>Pseudonocardiaceae</taxon>
    </lineage>
</organism>
<feature type="transmembrane region" description="Helical" evidence="1">
    <location>
        <begin position="104"/>
        <end position="124"/>
    </location>
</feature>
<name>A0A7Z1AZR7_9PSEU</name>
<gene>
    <name evidence="2" type="ORF">BLA60_10405</name>
</gene>
<dbReference type="Proteomes" id="UP000185696">
    <property type="component" value="Unassembled WGS sequence"/>
</dbReference>
<keyword evidence="1" id="KW-0472">Membrane</keyword>
<protein>
    <submittedName>
        <fullName evidence="2">Uncharacterized protein</fullName>
    </submittedName>
</protein>
<keyword evidence="1" id="KW-1133">Transmembrane helix</keyword>
<proteinExistence type="predicted"/>
<dbReference type="Pfam" id="PF19733">
    <property type="entry name" value="DUF6223"/>
    <property type="match status" value="1"/>
</dbReference>
<evidence type="ECO:0000256" key="1">
    <source>
        <dbReference type="SAM" id="Phobius"/>
    </source>
</evidence>
<evidence type="ECO:0000313" key="2">
    <source>
        <dbReference type="EMBL" id="OLF12368.1"/>
    </source>
</evidence>
<sequence>MLRGTAFPARTRSSPMFATQLMALQSDVGPYLTKGRLAGTAAALLALAGVVIAVVARRRATRGVGHGGRRGALVAALAAAAGIVLAVIVLAVADGGLNTGNGVAGGYVALILGPVALVFAWLVLRRSRATT</sequence>
<keyword evidence="3" id="KW-1185">Reference proteome</keyword>
<keyword evidence="1" id="KW-0812">Transmembrane</keyword>